<evidence type="ECO:0000256" key="1">
    <source>
        <dbReference type="SAM" id="MobiDB-lite"/>
    </source>
</evidence>
<feature type="region of interest" description="Disordered" evidence="1">
    <location>
        <begin position="1"/>
        <end position="24"/>
    </location>
</feature>
<reference evidence="3" key="1">
    <citation type="journal article" date="2011" name="Science">
        <title>The plant cell wall-decomposing machinery underlies the functional diversity of forest fungi.</title>
        <authorList>
            <person name="Eastwood D.C."/>
            <person name="Floudas D."/>
            <person name="Binder M."/>
            <person name="Majcherczyk A."/>
            <person name="Schneider P."/>
            <person name="Aerts A."/>
            <person name="Asiegbu F.O."/>
            <person name="Baker S.E."/>
            <person name="Barry K."/>
            <person name="Bendiksby M."/>
            <person name="Blumentritt M."/>
            <person name="Coutinho P.M."/>
            <person name="Cullen D."/>
            <person name="de Vries R.P."/>
            <person name="Gathman A."/>
            <person name="Goodell B."/>
            <person name="Henrissat B."/>
            <person name="Ihrmark K."/>
            <person name="Kauserud H."/>
            <person name="Kohler A."/>
            <person name="LaButti K."/>
            <person name="Lapidus A."/>
            <person name="Lavin J.L."/>
            <person name="Lee Y.-H."/>
            <person name="Lindquist E."/>
            <person name="Lilly W."/>
            <person name="Lucas S."/>
            <person name="Morin E."/>
            <person name="Murat C."/>
            <person name="Oguiza J.A."/>
            <person name="Park J."/>
            <person name="Pisabarro A.G."/>
            <person name="Riley R."/>
            <person name="Rosling A."/>
            <person name="Salamov A."/>
            <person name="Schmidt O."/>
            <person name="Schmutz J."/>
            <person name="Skrede I."/>
            <person name="Stenlid J."/>
            <person name="Wiebenga A."/>
            <person name="Xie X."/>
            <person name="Kuees U."/>
            <person name="Hibbett D.S."/>
            <person name="Hoffmeister D."/>
            <person name="Hoegberg N."/>
            <person name="Martin F."/>
            <person name="Grigoriev I.V."/>
            <person name="Watkinson S.C."/>
        </authorList>
    </citation>
    <scope>NUCLEOTIDE SEQUENCE [LARGE SCALE GENOMIC DNA]</scope>
    <source>
        <strain evidence="3">strain S7.3</strain>
    </source>
</reference>
<dbReference type="EMBL" id="GL945490">
    <property type="protein sequence ID" value="EGN93846.1"/>
    <property type="molecule type" value="Genomic_DNA"/>
</dbReference>
<protein>
    <submittedName>
        <fullName evidence="2">Uncharacterized protein</fullName>
    </submittedName>
</protein>
<proteinExistence type="predicted"/>
<dbReference type="eggNOG" id="ENOG502SBYH">
    <property type="taxonomic scope" value="Eukaryota"/>
</dbReference>
<accession>F8QCI1</accession>
<dbReference type="OrthoDB" id="2246127at2759"/>
<dbReference type="Proteomes" id="UP000008063">
    <property type="component" value="Unassembled WGS sequence"/>
</dbReference>
<organism evidence="3">
    <name type="scientific">Serpula lacrymans var. lacrymans (strain S7.3)</name>
    <name type="common">Dry rot fungus</name>
    <dbReference type="NCBI Taxonomy" id="936435"/>
    <lineage>
        <taxon>Eukaryota</taxon>
        <taxon>Fungi</taxon>
        <taxon>Dikarya</taxon>
        <taxon>Basidiomycota</taxon>
        <taxon>Agaricomycotina</taxon>
        <taxon>Agaricomycetes</taxon>
        <taxon>Agaricomycetidae</taxon>
        <taxon>Boletales</taxon>
        <taxon>Coniophorineae</taxon>
        <taxon>Serpulaceae</taxon>
        <taxon>Serpula</taxon>
    </lineage>
</organism>
<dbReference type="InParanoid" id="F8QCI1"/>
<keyword evidence="3" id="KW-1185">Reference proteome</keyword>
<name>F8QCI1_SERL3</name>
<feature type="compositionally biased region" description="Polar residues" evidence="1">
    <location>
        <begin position="10"/>
        <end position="24"/>
    </location>
</feature>
<sequence length="609" mass="68763">MDSDPDSNRAPDSSICNHTQTPAQDNLQMISNPAIKAYYDRTPRSIPVLNFSPVFSKMPISIDKSDNHSSLQSQPPANPLPSFPDIINFDWGLLDNPSHVVLDLPPEQEAVASIAQAALDHFNALSDSSNEDLEWSDAPSNDDLPEVIVIASHGRKRARTADHTATSHRWFPWQDKVEMSNPKVRPHLHFYPEDSGLWLSEAQQGLCWLREVPDEQLTPMARLNSHDYYIHEPAMLSDGRNDRPMMFARRWAMEPVDTDHQRSWKVIKYDDYVVLQNEFLMNFPQLCLPQSKAQQEYNVHFLCTSNLVPPLEMLDGIVGQLEHVNFLLLYNTWTNSINFLATHKKVVFGHGTLKQMSQSFFYPSYLSEFACHIGLYGKLFCRACWVKGTHATTNILESAGQRVHQESNGAKSDADSQMASNDSANEGTSNPASETKSVHSNTTKRKRKQGLETMANMLSRVHDFVKLDSKTKVNKMHTESGIKDTFQKYFIDKVVGSYQHLRGVASKQAALDESIASLPDTIISPVWRIKGLDPHQDTPVEILHVVLLGFVKYLWQDLVQLQLKGKLDKLNLLATRLSSLNVNGLGISSFAGKTLHNSRQNFNKGEKYL</sequence>
<gene>
    <name evidence="2" type="ORF">SERLA73DRAFT_156003</name>
</gene>
<evidence type="ECO:0000313" key="2">
    <source>
        <dbReference type="EMBL" id="EGN93846.1"/>
    </source>
</evidence>
<evidence type="ECO:0000313" key="3">
    <source>
        <dbReference type="Proteomes" id="UP000008063"/>
    </source>
</evidence>
<dbReference type="PANTHER" id="PTHR31912">
    <property type="entry name" value="IP13529P"/>
    <property type="match status" value="1"/>
</dbReference>
<dbReference type="HOGENOM" id="CLU_004591_2_2_1"/>
<dbReference type="PANTHER" id="PTHR31912:SF34">
    <property type="entry name" value="NOTOCHORD-RELATED PROTEIN"/>
    <property type="match status" value="1"/>
</dbReference>
<dbReference type="STRING" id="936435.F8QCI1"/>
<feature type="region of interest" description="Disordered" evidence="1">
    <location>
        <begin position="401"/>
        <end position="449"/>
    </location>
</feature>
<dbReference type="AlphaFoldDB" id="F8QCI1"/>
<feature type="compositionally biased region" description="Polar residues" evidence="1">
    <location>
        <begin position="406"/>
        <end position="441"/>
    </location>
</feature>